<dbReference type="PANTHER" id="PTHR30603:SF47">
    <property type="entry name" value="RNA POLYMERASE SIGMA FACTOR SIGD, CHLOROPLASTIC"/>
    <property type="match status" value="1"/>
</dbReference>
<protein>
    <recommendedName>
        <fullName evidence="3">RNA polymerase sigma-70 domain-containing protein</fullName>
    </recommendedName>
</protein>
<dbReference type="AlphaFoldDB" id="A0A934KBH8"/>
<accession>A0A934KBH8</accession>
<dbReference type="PROSITE" id="PS00715">
    <property type="entry name" value="SIGMA70_1"/>
    <property type="match status" value="1"/>
</dbReference>
<keyword evidence="5" id="KW-1185">Reference proteome</keyword>
<dbReference type="InterPro" id="IPR013325">
    <property type="entry name" value="RNA_pol_sigma_r2"/>
</dbReference>
<gene>
    <name evidence="4" type="ORF">JF922_14735</name>
</gene>
<dbReference type="Proteomes" id="UP000612893">
    <property type="component" value="Unassembled WGS sequence"/>
</dbReference>
<dbReference type="SUPFAM" id="SSF88946">
    <property type="entry name" value="Sigma2 domain of RNA polymerase sigma factors"/>
    <property type="match status" value="1"/>
</dbReference>
<feature type="region of interest" description="Disordered" evidence="2">
    <location>
        <begin position="137"/>
        <end position="176"/>
    </location>
</feature>
<keyword evidence="1" id="KW-0175">Coiled coil</keyword>
<feature type="compositionally biased region" description="Low complexity" evidence="2">
    <location>
        <begin position="166"/>
        <end position="176"/>
    </location>
</feature>
<dbReference type="GO" id="GO:0006352">
    <property type="term" value="P:DNA-templated transcription initiation"/>
    <property type="evidence" value="ECO:0007669"/>
    <property type="project" value="InterPro"/>
</dbReference>
<evidence type="ECO:0000259" key="3">
    <source>
        <dbReference type="PROSITE" id="PS00715"/>
    </source>
</evidence>
<sequence length="176" mass="19082">MGWVQQAAGQRAGRGLSEGDLVQEGSLGLMKAIEEFPASGRTDFEAFAREQVAEHMEQAIAQEDSAQEESRRLVQAAEDYQLAEFSLRRELGREATPAEIAAKLEWPQERTDAIAGMVVEARRRHDEDLLNYLDPEDLDLDGLLSGAEDAADHQAGQKGTNGGGPSPSQGSTSTEK</sequence>
<feature type="domain" description="RNA polymerase sigma-70" evidence="3">
    <location>
        <begin position="20"/>
        <end position="33"/>
    </location>
</feature>
<evidence type="ECO:0000313" key="5">
    <source>
        <dbReference type="Proteomes" id="UP000612893"/>
    </source>
</evidence>
<dbReference type="Gene3D" id="1.20.120.1810">
    <property type="match status" value="1"/>
</dbReference>
<evidence type="ECO:0000256" key="2">
    <source>
        <dbReference type="SAM" id="MobiDB-lite"/>
    </source>
</evidence>
<dbReference type="GO" id="GO:0003700">
    <property type="term" value="F:DNA-binding transcription factor activity"/>
    <property type="evidence" value="ECO:0007669"/>
    <property type="project" value="InterPro"/>
</dbReference>
<organism evidence="4 5">
    <name type="scientific">Candidatus Nephthysia bennettiae</name>
    <dbReference type="NCBI Taxonomy" id="3127016"/>
    <lineage>
        <taxon>Bacteria</taxon>
        <taxon>Bacillati</taxon>
        <taxon>Candidatus Dormiibacterota</taxon>
        <taxon>Candidatus Dormibacteria</taxon>
        <taxon>Candidatus Dormibacterales</taxon>
        <taxon>Candidatus Dormibacteraceae</taxon>
        <taxon>Candidatus Nephthysia</taxon>
    </lineage>
</organism>
<evidence type="ECO:0000256" key="1">
    <source>
        <dbReference type="SAM" id="Coils"/>
    </source>
</evidence>
<dbReference type="InterPro" id="IPR000943">
    <property type="entry name" value="RNA_pol_sigma70"/>
</dbReference>
<dbReference type="Gene3D" id="1.10.10.10">
    <property type="entry name" value="Winged helix-like DNA-binding domain superfamily/Winged helix DNA-binding domain"/>
    <property type="match status" value="1"/>
</dbReference>
<dbReference type="InterPro" id="IPR050239">
    <property type="entry name" value="Sigma-70_RNA_pol_init_factors"/>
</dbReference>
<dbReference type="EMBL" id="JAEKNR010000147">
    <property type="protein sequence ID" value="MBJ7599318.1"/>
    <property type="molecule type" value="Genomic_DNA"/>
</dbReference>
<dbReference type="PANTHER" id="PTHR30603">
    <property type="entry name" value="RNA POLYMERASE SIGMA FACTOR RPO"/>
    <property type="match status" value="1"/>
</dbReference>
<comment type="caution">
    <text evidence="4">The sequence shown here is derived from an EMBL/GenBank/DDBJ whole genome shotgun (WGS) entry which is preliminary data.</text>
</comment>
<reference evidence="4" key="1">
    <citation type="submission" date="2020-10" db="EMBL/GenBank/DDBJ databases">
        <title>Ca. Dormibacterota MAGs.</title>
        <authorList>
            <person name="Montgomery K."/>
        </authorList>
    </citation>
    <scope>NUCLEOTIDE SEQUENCE [LARGE SCALE GENOMIC DNA]</scope>
    <source>
        <strain evidence="4">SC8812_S17_10</strain>
    </source>
</reference>
<feature type="coiled-coil region" evidence="1">
    <location>
        <begin position="49"/>
        <end position="76"/>
    </location>
</feature>
<proteinExistence type="predicted"/>
<name>A0A934KBH8_9BACT</name>
<dbReference type="InterPro" id="IPR036388">
    <property type="entry name" value="WH-like_DNA-bd_sf"/>
</dbReference>
<evidence type="ECO:0000313" key="4">
    <source>
        <dbReference type="EMBL" id="MBJ7599318.1"/>
    </source>
</evidence>